<dbReference type="PANTHER" id="PTHR36510:SF1">
    <property type="entry name" value="GLUTAMATE--CYSTEINE LIGASE 2-RELATED"/>
    <property type="match status" value="1"/>
</dbReference>
<dbReference type="InterPro" id="IPR050141">
    <property type="entry name" value="GCL_type2/YbdK_subfam"/>
</dbReference>
<evidence type="ECO:0000256" key="3">
    <source>
        <dbReference type="ARBA" id="ARBA00022840"/>
    </source>
</evidence>
<evidence type="ECO:0000256" key="2">
    <source>
        <dbReference type="ARBA" id="ARBA00022741"/>
    </source>
</evidence>
<proteinExistence type="inferred from homology"/>
<dbReference type="EC" id="6.3.2.2" evidence="5"/>
<dbReference type="Proteomes" id="UP001139168">
    <property type="component" value="Unassembled WGS sequence"/>
</dbReference>
<dbReference type="SUPFAM" id="SSF55931">
    <property type="entry name" value="Glutamine synthetase/guanido kinase"/>
    <property type="match status" value="1"/>
</dbReference>
<evidence type="ECO:0000256" key="4">
    <source>
        <dbReference type="ARBA" id="ARBA00048819"/>
    </source>
</evidence>
<keyword evidence="3 5" id="KW-0067">ATP-binding</keyword>
<keyword evidence="8" id="KW-1185">Reference proteome</keyword>
<evidence type="ECO:0000256" key="1">
    <source>
        <dbReference type="ARBA" id="ARBA00022598"/>
    </source>
</evidence>
<dbReference type="NCBIfam" id="NF010041">
    <property type="entry name" value="PRK13517.1-1"/>
    <property type="match status" value="1"/>
</dbReference>
<dbReference type="HAMAP" id="MF_01609">
    <property type="entry name" value="Glu_cys_ligase_2"/>
    <property type="match status" value="1"/>
</dbReference>
<evidence type="ECO:0000313" key="6">
    <source>
        <dbReference type="EMBL" id="MCC3267138.1"/>
    </source>
</evidence>
<dbReference type="PANTHER" id="PTHR36510">
    <property type="entry name" value="GLUTAMATE--CYSTEINE LIGASE 2-RELATED"/>
    <property type="match status" value="1"/>
</dbReference>
<dbReference type="NCBIfam" id="TIGR02050">
    <property type="entry name" value="gshA_cyan_rel"/>
    <property type="match status" value="1"/>
</dbReference>
<sequence>MVTFGIEEEFLLTDPLGSLPSARAADVVEALIPGDGSSLTSTAELLACQVESSTPVCSEAGEAIASLLDFRNRLSEAAAAAGLDVAPTGAAPAMGPGPAVVSATERYQSMGQMTGAVADEHYVNGTHVHVAVPSREEGVHVLNRLRPWFATLGAISTNSPYWQGRDTRFASWRLIQYRRWSIQGCPPFFSGSADYDSRVAKLLATDVVLDSGHVGWVARLSERFPTIEVRVADTQLEARDAVLLALVTRGLVSTALSEEAANVEGSPDTLADPEILDAGLWQAARFGLRGNLLDHGPNGGDLSRAAPEQVAALLDYIRPALEESGDEAFVRTGMAHVLATGTGAQRQREAVRSGGFAALRPLFAASLTAS</sequence>
<evidence type="ECO:0000313" key="9">
    <source>
        <dbReference type="Proteomes" id="UP001139264"/>
    </source>
</evidence>
<reference evidence="7" key="1">
    <citation type="submission" date="2021-10" db="EMBL/GenBank/DDBJ databases">
        <title>Novel species in genus Arthrobacter.</title>
        <authorList>
            <person name="Liu Y."/>
        </authorList>
    </citation>
    <scope>NUCLEOTIDE SEQUENCE</scope>
    <source>
        <strain evidence="6">Zg-Y786</strain>
        <strain evidence="7">Zg-Y809</strain>
    </source>
</reference>
<dbReference type="GO" id="GO:0042398">
    <property type="term" value="P:modified amino acid biosynthetic process"/>
    <property type="evidence" value="ECO:0007669"/>
    <property type="project" value="InterPro"/>
</dbReference>
<comment type="similarity">
    <text evidence="5">Belongs to the glutamate--cysteine ligase type 2 family. YbdK subfamily.</text>
</comment>
<organism evidence="7 9">
    <name type="scientific">Arthrobacter gengyunqii</name>
    <dbReference type="NCBI Taxonomy" id="2886940"/>
    <lineage>
        <taxon>Bacteria</taxon>
        <taxon>Bacillati</taxon>
        <taxon>Actinomycetota</taxon>
        <taxon>Actinomycetes</taxon>
        <taxon>Micrococcales</taxon>
        <taxon>Micrococcaceae</taxon>
        <taxon>Arthrobacter</taxon>
    </lineage>
</organism>
<accession>A0A9X1LYD8</accession>
<dbReference type="RefSeq" id="WP_227892062.1">
    <property type="nucleotide sequence ID" value="NZ_CP095461.1"/>
</dbReference>
<protein>
    <recommendedName>
        <fullName evidence="5">Putative glutamate--cysteine ligase 2</fullName>
        <ecNumber evidence="5">6.3.2.2</ecNumber>
    </recommendedName>
    <alternativeName>
        <fullName evidence="5">Gamma-glutamylcysteine synthetase 2</fullName>
        <shortName evidence="5">GCS 2</shortName>
        <shortName evidence="5">Gamma-GCS 2</shortName>
    </alternativeName>
</protein>
<dbReference type="GO" id="GO:0004357">
    <property type="term" value="F:glutamate-cysteine ligase activity"/>
    <property type="evidence" value="ECO:0007669"/>
    <property type="project" value="UniProtKB-EC"/>
</dbReference>
<dbReference type="GO" id="GO:0005524">
    <property type="term" value="F:ATP binding"/>
    <property type="evidence" value="ECO:0007669"/>
    <property type="project" value="UniProtKB-KW"/>
</dbReference>
<dbReference type="Proteomes" id="UP001139264">
    <property type="component" value="Unassembled WGS sequence"/>
</dbReference>
<comment type="catalytic activity">
    <reaction evidence="4 5">
        <text>L-cysteine + L-glutamate + ATP = gamma-L-glutamyl-L-cysteine + ADP + phosphate + H(+)</text>
        <dbReference type="Rhea" id="RHEA:13285"/>
        <dbReference type="ChEBI" id="CHEBI:15378"/>
        <dbReference type="ChEBI" id="CHEBI:29985"/>
        <dbReference type="ChEBI" id="CHEBI:30616"/>
        <dbReference type="ChEBI" id="CHEBI:35235"/>
        <dbReference type="ChEBI" id="CHEBI:43474"/>
        <dbReference type="ChEBI" id="CHEBI:58173"/>
        <dbReference type="ChEBI" id="CHEBI:456216"/>
        <dbReference type="EC" id="6.3.2.2"/>
    </reaction>
</comment>
<evidence type="ECO:0000256" key="5">
    <source>
        <dbReference type="HAMAP-Rule" id="MF_01609"/>
    </source>
</evidence>
<evidence type="ECO:0000313" key="7">
    <source>
        <dbReference type="EMBL" id="MCC3267918.1"/>
    </source>
</evidence>
<dbReference type="Pfam" id="PF04107">
    <property type="entry name" value="GCS2"/>
    <property type="match status" value="1"/>
</dbReference>
<keyword evidence="1 5" id="KW-0436">Ligase</keyword>
<evidence type="ECO:0000313" key="8">
    <source>
        <dbReference type="Proteomes" id="UP001139168"/>
    </source>
</evidence>
<dbReference type="InterPro" id="IPR006336">
    <property type="entry name" value="GCS2"/>
</dbReference>
<comment type="caution">
    <text evidence="7">The sequence shown here is derived from an EMBL/GenBank/DDBJ whole genome shotgun (WGS) entry which is preliminary data.</text>
</comment>
<dbReference type="EMBL" id="JAJFZP010000003">
    <property type="protein sequence ID" value="MCC3267918.1"/>
    <property type="molecule type" value="Genomic_DNA"/>
</dbReference>
<gene>
    <name evidence="7" type="ORF">LJ751_00885</name>
    <name evidence="6" type="ORF">LJ752_13935</name>
</gene>
<keyword evidence="2 5" id="KW-0547">Nucleotide-binding</keyword>
<dbReference type="AlphaFoldDB" id="A0A9X1LYD8"/>
<comment type="function">
    <text evidence="5">ATP-dependent carboxylate-amine ligase which exhibits weak glutamate--cysteine ligase activity.</text>
</comment>
<dbReference type="InterPro" id="IPR014746">
    <property type="entry name" value="Gln_synth/guanido_kin_cat_dom"/>
</dbReference>
<dbReference type="EMBL" id="JAJFZQ010000008">
    <property type="protein sequence ID" value="MCC3267138.1"/>
    <property type="molecule type" value="Genomic_DNA"/>
</dbReference>
<dbReference type="InterPro" id="IPR011793">
    <property type="entry name" value="YbdK"/>
</dbReference>
<name>A0A9X1LYD8_9MICC</name>
<dbReference type="Gene3D" id="3.30.590.20">
    <property type="match status" value="1"/>
</dbReference>